<evidence type="ECO:0000313" key="2">
    <source>
        <dbReference type="EMBL" id="OGN14570.1"/>
    </source>
</evidence>
<organism evidence="2 3">
    <name type="scientific">Candidatus Yanofskybacteria bacterium RIFCSPHIGHO2_02_FULL_43_22</name>
    <dbReference type="NCBI Taxonomy" id="1802681"/>
    <lineage>
        <taxon>Bacteria</taxon>
        <taxon>Candidatus Yanofskyibacteriota</taxon>
    </lineage>
</organism>
<accession>A0A1F8FPA6</accession>
<dbReference type="EMBL" id="MGJV01000025">
    <property type="protein sequence ID" value="OGN14570.1"/>
    <property type="molecule type" value="Genomic_DNA"/>
</dbReference>
<proteinExistence type="predicted"/>
<keyword evidence="1" id="KW-1133">Transmembrane helix</keyword>
<evidence type="ECO:0000256" key="1">
    <source>
        <dbReference type="SAM" id="Phobius"/>
    </source>
</evidence>
<evidence type="ECO:0000313" key="3">
    <source>
        <dbReference type="Proteomes" id="UP000176581"/>
    </source>
</evidence>
<comment type="caution">
    <text evidence="2">The sequence shown here is derived from an EMBL/GenBank/DDBJ whole genome shotgun (WGS) entry which is preliminary data.</text>
</comment>
<feature type="transmembrane region" description="Helical" evidence="1">
    <location>
        <begin position="46"/>
        <end position="70"/>
    </location>
</feature>
<keyword evidence="1" id="KW-0472">Membrane</keyword>
<gene>
    <name evidence="2" type="ORF">A3J47_00320</name>
</gene>
<dbReference type="AlphaFoldDB" id="A0A1F8FPA6"/>
<dbReference type="Proteomes" id="UP000176581">
    <property type="component" value="Unassembled WGS sequence"/>
</dbReference>
<keyword evidence="1" id="KW-0812">Transmembrane</keyword>
<reference evidence="2 3" key="1">
    <citation type="journal article" date="2016" name="Nat. Commun.">
        <title>Thousands of microbial genomes shed light on interconnected biogeochemical processes in an aquifer system.</title>
        <authorList>
            <person name="Anantharaman K."/>
            <person name="Brown C.T."/>
            <person name="Hug L.A."/>
            <person name="Sharon I."/>
            <person name="Castelle C.J."/>
            <person name="Probst A.J."/>
            <person name="Thomas B.C."/>
            <person name="Singh A."/>
            <person name="Wilkins M.J."/>
            <person name="Karaoz U."/>
            <person name="Brodie E.L."/>
            <person name="Williams K.H."/>
            <person name="Hubbard S.S."/>
            <person name="Banfield J.F."/>
        </authorList>
    </citation>
    <scope>NUCLEOTIDE SEQUENCE [LARGE SCALE GENOMIC DNA]</scope>
</reference>
<sequence length="101" mass="11385">MNVAVFLSLSFFFGGYHASALTAPNHTRKSECVASRAWFSLSAEDYLYLVVFFLCDHWFVYAFVPVAAFARIFKRAVIKRVGKKIVSSGSAYWPAARHSKP</sequence>
<protein>
    <submittedName>
        <fullName evidence="2">Uncharacterized protein</fullName>
    </submittedName>
</protein>
<name>A0A1F8FPA6_9BACT</name>